<accession>A0A482VQP4</accession>
<dbReference type="GO" id="GO:0042162">
    <property type="term" value="F:telomeric DNA binding"/>
    <property type="evidence" value="ECO:0007669"/>
    <property type="project" value="TreeGrafter"/>
</dbReference>
<dbReference type="GO" id="GO:0003690">
    <property type="term" value="F:double-stranded DNA binding"/>
    <property type="evidence" value="ECO:0007669"/>
    <property type="project" value="TreeGrafter"/>
</dbReference>
<dbReference type="Gene3D" id="3.40.50.410">
    <property type="entry name" value="von Willebrand factor, type A domain"/>
    <property type="match status" value="1"/>
</dbReference>
<dbReference type="GO" id="GO:0043564">
    <property type="term" value="C:Ku70:Ku80 complex"/>
    <property type="evidence" value="ECO:0007669"/>
    <property type="project" value="TreeGrafter"/>
</dbReference>
<keyword evidence="2" id="KW-1185">Reference proteome</keyword>
<evidence type="ECO:0000313" key="1">
    <source>
        <dbReference type="EMBL" id="RZC35271.1"/>
    </source>
</evidence>
<dbReference type="STRING" id="1661398.A0A482VQP4"/>
<evidence type="ECO:0000313" key="2">
    <source>
        <dbReference type="Proteomes" id="UP000292052"/>
    </source>
</evidence>
<name>A0A482VQP4_ASBVE</name>
<dbReference type="InterPro" id="IPR016194">
    <property type="entry name" value="SPOC-like_C_dom_sf"/>
</dbReference>
<organism evidence="1 2">
    <name type="scientific">Asbolus verrucosus</name>
    <name type="common">Desert ironclad beetle</name>
    <dbReference type="NCBI Taxonomy" id="1661398"/>
    <lineage>
        <taxon>Eukaryota</taxon>
        <taxon>Metazoa</taxon>
        <taxon>Ecdysozoa</taxon>
        <taxon>Arthropoda</taxon>
        <taxon>Hexapoda</taxon>
        <taxon>Insecta</taxon>
        <taxon>Pterygota</taxon>
        <taxon>Neoptera</taxon>
        <taxon>Endopterygota</taxon>
        <taxon>Coleoptera</taxon>
        <taxon>Polyphaga</taxon>
        <taxon>Cucujiformia</taxon>
        <taxon>Tenebrionidae</taxon>
        <taxon>Pimeliinae</taxon>
        <taxon>Asbolus</taxon>
    </lineage>
</organism>
<proteinExistence type="predicted"/>
<dbReference type="PANTHER" id="PTHR12604">
    <property type="entry name" value="KU AUTOANTIGEN DNA HELICASE"/>
    <property type="match status" value="1"/>
</dbReference>
<dbReference type="Gene3D" id="1.10.1600.10">
    <property type="match status" value="1"/>
</dbReference>
<dbReference type="PANTHER" id="PTHR12604:SF2">
    <property type="entry name" value="X-RAY REPAIR CROSS-COMPLEMENTING PROTEIN 6"/>
    <property type="match status" value="1"/>
</dbReference>
<comment type="caution">
    <text evidence="1">The sequence shown here is derived from an EMBL/GenBank/DDBJ whole genome shotgun (WGS) entry which is preliminary data.</text>
</comment>
<gene>
    <name evidence="1" type="ORF">BDFB_004284</name>
</gene>
<dbReference type="GO" id="GO:0006303">
    <property type="term" value="P:double-strand break repair via nonhomologous end joining"/>
    <property type="evidence" value="ECO:0007669"/>
    <property type="project" value="TreeGrafter"/>
</dbReference>
<dbReference type="OrthoDB" id="3249161at2759"/>
<dbReference type="InterPro" id="IPR036465">
    <property type="entry name" value="vWFA_dom_sf"/>
</dbReference>
<sequence length="465" mass="54173">MFIKNENSEFTPFKECISACYELANSLLFTQNKRSWSPFGVVLALEDEAATFVNFNDNVLDSIKLLKGKNEMSNDKLSDLYKKFKEIKSAVYKRTIIYITNDDDPVRGDKTQRFAALNEAKNFEASDINFQMVTMNDNFDYKMFYNELYSVMKVPLVETIVEDEEGLLEKLSSLILVRYYQRRLNFFPFLNDQSRFIKVIQKKFIQEEKLYNNAHITTSGKSVKKISKNVGDAPKTFVLKYNNEHLEFDVEENFDLKNNDLPIGYTLIHVSDRVTEVGFVLTNSSILEIDHKEDLKFFDSFWQYCVDKKKVLVCVRKMKNLDKIRFVEFIPKFANNTRMFIIKPIPFISEIKYPPSKLDIKKEDTACDYSQEKVQVTNSLIDALTFDYHSKMFINPSFAKKKAFLRSKFLDEPVEEVEDVTLDSEGIDSRLGEVTDKFKVLFNLCEESGKKRKTASTAAKSKRKK</sequence>
<reference evidence="1 2" key="1">
    <citation type="submission" date="2017-03" db="EMBL/GenBank/DDBJ databases">
        <title>Genome of the blue death feigning beetle - Asbolus verrucosus.</title>
        <authorList>
            <person name="Rider S.D."/>
        </authorList>
    </citation>
    <scope>NUCLEOTIDE SEQUENCE [LARGE SCALE GENOMIC DNA]</scope>
    <source>
        <strain evidence="1">Butters</strain>
        <tissue evidence="1">Head and leg muscle</tissue>
    </source>
</reference>
<dbReference type="GO" id="GO:0000723">
    <property type="term" value="P:telomere maintenance"/>
    <property type="evidence" value="ECO:0007669"/>
    <property type="project" value="TreeGrafter"/>
</dbReference>
<dbReference type="Proteomes" id="UP000292052">
    <property type="component" value="Unassembled WGS sequence"/>
</dbReference>
<dbReference type="SUPFAM" id="SSF53300">
    <property type="entry name" value="vWA-like"/>
    <property type="match status" value="1"/>
</dbReference>
<dbReference type="EMBL" id="QDEB01072496">
    <property type="protein sequence ID" value="RZC35271.1"/>
    <property type="molecule type" value="Genomic_DNA"/>
</dbReference>
<protein>
    <submittedName>
        <fullName evidence="1">Uncharacterized protein</fullName>
    </submittedName>
</protein>
<dbReference type="SUPFAM" id="SSF100939">
    <property type="entry name" value="SPOC domain-like"/>
    <property type="match status" value="1"/>
</dbReference>
<dbReference type="AlphaFoldDB" id="A0A482VQP4"/>